<dbReference type="EMBL" id="VWEQ01000174">
    <property type="protein sequence ID" value="KAA4741772.1"/>
    <property type="molecule type" value="Genomic_DNA"/>
</dbReference>
<comment type="caution">
    <text evidence="1">The sequence shown here is derived from an EMBL/GenBank/DDBJ whole genome shotgun (WGS) entry which is preliminary data.</text>
</comment>
<organism evidence="1 2">
    <name type="scientific">Bacteroides fragilis</name>
    <dbReference type="NCBI Taxonomy" id="817"/>
    <lineage>
        <taxon>Bacteria</taxon>
        <taxon>Pseudomonadati</taxon>
        <taxon>Bacteroidota</taxon>
        <taxon>Bacteroidia</taxon>
        <taxon>Bacteroidales</taxon>
        <taxon>Bacteroidaceae</taxon>
        <taxon>Bacteroides</taxon>
    </lineage>
</organism>
<sequence>MDNKFTWLPFYKELSNWLLGKQNSQLELISKLKEIGITGFRDGTEKGKEITLQEIDPFTFLAYLNKFHSDERRVEILQDLRRKLPFKCPEPTDVSGIPTTHPMKVHLFPWKTIRGNNDINVLWELFGQVKEGKVDERLFQTALNIKSVGKGKLSIVLFYVNPEKYVPLDSNTSSYLRSKKLGYTYDSFASYNELSEKIVKTLGKR</sequence>
<dbReference type="AlphaFoldDB" id="A0A6L3GMG6"/>
<name>A0A6L3GMG6_BACFG</name>
<accession>A0A6L3GMG6</accession>
<evidence type="ECO:0000313" key="2">
    <source>
        <dbReference type="Proteomes" id="UP000479773"/>
    </source>
</evidence>
<reference evidence="1 2" key="1">
    <citation type="journal article" date="2019" name="Nat. Med.">
        <title>A library of human gut bacterial isolates paired with longitudinal multiomics data enables mechanistic microbiome research.</title>
        <authorList>
            <person name="Poyet M."/>
            <person name="Groussin M."/>
            <person name="Gibbons S.M."/>
            <person name="Avila-Pacheco J."/>
            <person name="Jiang X."/>
            <person name="Kearney S.M."/>
            <person name="Perrotta A.R."/>
            <person name="Berdy B."/>
            <person name="Zhao S."/>
            <person name="Lieberman T.D."/>
            <person name="Swanson P.K."/>
            <person name="Smith M."/>
            <person name="Roesemann S."/>
            <person name="Alexander J.E."/>
            <person name="Rich S.A."/>
            <person name="Livny J."/>
            <person name="Vlamakis H."/>
            <person name="Clish C."/>
            <person name="Bullock K."/>
            <person name="Deik A."/>
            <person name="Scott J."/>
            <person name="Pierce K.A."/>
            <person name="Xavier R.J."/>
            <person name="Alm E.J."/>
        </authorList>
    </citation>
    <scope>NUCLEOTIDE SEQUENCE [LARGE SCALE GENOMIC DNA]</scope>
    <source>
        <strain evidence="1 2">BIOML-A106</strain>
    </source>
</reference>
<gene>
    <name evidence="1" type="ORF">F3B44_25825</name>
</gene>
<feature type="non-terminal residue" evidence="1">
    <location>
        <position position="205"/>
    </location>
</feature>
<evidence type="ECO:0000313" key="1">
    <source>
        <dbReference type="EMBL" id="KAA4741772.1"/>
    </source>
</evidence>
<dbReference type="Proteomes" id="UP000479773">
    <property type="component" value="Unassembled WGS sequence"/>
</dbReference>
<proteinExistence type="predicted"/>
<protein>
    <submittedName>
        <fullName evidence="1">FRG domain-containing protein</fullName>
    </submittedName>
</protein>